<dbReference type="PANTHER" id="PTHR47172">
    <property type="entry name" value="OS01G0976800 PROTEIN"/>
    <property type="match status" value="1"/>
</dbReference>
<dbReference type="InterPro" id="IPR000679">
    <property type="entry name" value="Znf_GATA"/>
</dbReference>
<keyword evidence="5" id="KW-0804">Transcription</keyword>
<evidence type="ECO:0000313" key="13">
    <source>
        <dbReference type="Proteomes" id="UP000747110"/>
    </source>
</evidence>
<keyword evidence="4" id="KW-0805">Transcription regulation</keyword>
<keyword evidence="1" id="KW-0479">Metal-binding</keyword>
<dbReference type="Pfam" id="PF01426">
    <property type="entry name" value="BAH"/>
    <property type="match status" value="1"/>
</dbReference>
<keyword evidence="13" id="KW-1185">Reference proteome</keyword>
<sequence length="975" mass="101851">MPVATPYDCRGTLRNCPEMLSFCNDRELLCLECVDGLLRHFRQIVRQFQDSTGATKSSPILRLFHSHVSLNPIHRQNIIMSGPSQVEFFFSGPPLAADSGVGARTDYAGFNLNGVEYKLGDCAYLYPEDEDVPPYVGRILACFHDRSGRAADPHCVEVAWYERRAHLEPNSQGGNWEREVVALEETDINPIGCISGKIVVFTAGDYEEARQMAKSMDIDDWLFCRGVYKQFESSFVPFMELAGRMESMDGKWHGKRGPAGMLGHMEGVADSDEVKRQRVVEEQPVAPVRRSGKLVSGRTCVECGATQTPQWREGPAGPKTLCNACGVRYVRAQQRANKRSATSGGVRCGYGSGGRQSRTSKVAKAEAASARAARATATAAANAAEEASQRPQRQAALMAASKTAQYARTGVFPLSSIDLQPQHNSANDHDAAMQEPRQQPLQHQQHDTDGFGTDACAGVFGQHPVATGACTVVRPGTPNCSSYDSCGSLQEGVTVEVVVGPVDGDAECGGRGMGIAAAATAAPASPTFLSTAAGMLPSPPSDFPGDSGVIVQSAESITVVAPVLTLGTNQLNGQQISTLHTSAVATAAAGVLRASSGFIMGSEPVGGDIFFATAQDCQLGGHSACFPAEPEQMCPQPAVECGLPTLSGSCGGVASADCIPGGCAPLKGCAAAHAVVSAPVSPSVQGNGSDGFTCCDYVGDGLLDAELRGYGSQLGCKLAAGLDEEYGPLVEVEVDFGLGPASAIADGSLFGEFNHSPCDGDDDDDLQPRQHLQPQFHNQQQQWHHDDSDECVFNATDLPAVAARVAAFCPDLAPGTDARELLNSVPMLAQVAVTPHGTCSSTPTGEMPAAPASAAATTEDNNVALPEDAVAHLVALGRQASRAATEAMAADAAFQAVGQVLEAHQEAARKARDAAVANLGRLKNCISTLSGGDPLVVAEMSGHLIDTGAGSGLSSMLGAYCCSLDAADLVVAVHS</sequence>
<dbReference type="Gene3D" id="2.30.30.490">
    <property type="match status" value="1"/>
</dbReference>
<evidence type="ECO:0000256" key="2">
    <source>
        <dbReference type="ARBA" id="ARBA00022771"/>
    </source>
</evidence>
<comment type="similarity">
    <text evidence="6">Belongs to the type IV zinc-finger family. Class B subfamily.</text>
</comment>
<accession>A0A8J4CDA1</accession>
<comment type="caution">
    <text evidence="12">The sequence shown here is derived from an EMBL/GenBank/DDBJ whole genome shotgun (WGS) entry which is preliminary data.</text>
</comment>
<dbReference type="InterPro" id="IPR001025">
    <property type="entry name" value="BAH_dom"/>
</dbReference>
<dbReference type="GO" id="GO:0008270">
    <property type="term" value="F:zinc ion binding"/>
    <property type="evidence" value="ECO:0007669"/>
    <property type="project" value="UniProtKB-KW"/>
</dbReference>
<dbReference type="PROSITE" id="PS50114">
    <property type="entry name" value="GATA_ZN_FINGER_2"/>
    <property type="match status" value="1"/>
</dbReference>
<evidence type="ECO:0000259" key="10">
    <source>
        <dbReference type="PROSITE" id="PS50114"/>
    </source>
</evidence>
<evidence type="ECO:0000256" key="3">
    <source>
        <dbReference type="ARBA" id="ARBA00022833"/>
    </source>
</evidence>
<dbReference type="EMBL" id="BNCP01000017">
    <property type="protein sequence ID" value="GIL80243.1"/>
    <property type="molecule type" value="Genomic_DNA"/>
</dbReference>
<comment type="function">
    <text evidence="7">Transcriptional regulator that specifically binds 5'-GATA-3' or 5'-GAT-3' motifs within gene promoters.</text>
</comment>
<feature type="compositionally biased region" description="Low complexity" evidence="9">
    <location>
        <begin position="434"/>
        <end position="443"/>
    </location>
</feature>
<dbReference type="Proteomes" id="UP000747110">
    <property type="component" value="Unassembled WGS sequence"/>
</dbReference>
<evidence type="ECO:0000256" key="8">
    <source>
        <dbReference type="PROSITE-ProRule" id="PRU00094"/>
    </source>
</evidence>
<dbReference type="GO" id="GO:0003682">
    <property type="term" value="F:chromatin binding"/>
    <property type="evidence" value="ECO:0007669"/>
    <property type="project" value="InterPro"/>
</dbReference>
<dbReference type="PANTHER" id="PTHR47172:SF24">
    <property type="entry name" value="GATA ZINC FINGER DOMAIN-CONTAINING PROTEIN 14-RELATED"/>
    <property type="match status" value="1"/>
</dbReference>
<evidence type="ECO:0000313" key="12">
    <source>
        <dbReference type="EMBL" id="GIL80243.1"/>
    </source>
</evidence>
<feature type="region of interest" description="Disordered" evidence="9">
    <location>
        <begin position="835"/>
        <end position="858"/>
    </location>
</feature>
<proteinExistence type="inferred from homology"/>
<dbReference type="SMART" id="SM00439">
    <property type="entry name" value="BAH"/>
    <property type="match status" value="1"/>
</dbReference>
<evidence type="ECO:0000256" key="1">
    <source>
        <dbReference type="ARBA" id="ARBA00022723"/>
    </source>
</evidence>
<dbReference type="Pfam" id="PF00320">
    <property type="entry name" value="GATA"/>
    <property type="match status" value="1"/>
</dbReference>
<evidence type="ECO:0000256" key="9">
    <source>
        <dbReference type="SAM" id="MobiDB-lite"/>
    </source>
</evidence>
<dbReference type="PROSITE" id="PS51038">
    <property type="entry name" value="BAH"/>
    <property type="match status" value="1"/>
</dbReference>
<evidence type="ECO:0000256" key="7">
    <source>
        <dbReference type="ARBA" id="ARBA00037539"/>
    </source>
</evidence>
<organism evidence="12 13">
    <name type="scientific">Volvox reticuliferus</name>
    <dbReference type="NCBI Taxonomy" id="1737510"/>
    <lineage>
        <taxon>Eukaryota</taxon>
        <taxon>Viridiplantae</taxon>
        <taxon>Chlorophyta</taxon>
        <taxon>core chlorophytes</taxon>
        <taxon>Chlorophyceae</taxon>
        <taxon>CS clade</taxon>
        <taxon>Chlamydomonadales</taxon>
        <taxon>Volvocaceae</taxon>
        <taxon>Volvox</taxon>
    </lineage>
</organism>
<gene>
    <name evidence="12" type="ORF">Vretifemale_9419</name>
</gene>
<evidence type="ECO:0000256" key="6">
    <source>
        <dbReference type="ARBA" id="ARBA00024019"/>
    </source>
</evidence>
<protein>
    <recommendedName>
        <fullName evidence="14">GATA-type domain-containing protein</fullName>
    </recommendedName>
</protein>
<reference evidence="12" key="1">
    <citation type="journal article" date="2021" name="Proc. Natl. Acad. Sci. U.S.A.">
        <title>Three genomes in the algal genus Volvox reveal the fate of a haploid sex-determining region after a transition to homothallism.</title>
        <authorList>
            <person name="Yamamoto K."/>
            <person name="Hamaji T."/>
            <person name="Kawai-Toyooka H."/>
            <person name="Matsuzaki R."/>
            <person name="Takahashi F."/>
            <person name="Nishimura Y."/>
            <person name="Kawachi M."/>
            <person name="Noguchi H."/>
            <person name="Minakuchi Y."/>
            <person name="Umen J.G."/>
            <person name="Toyoda A."/>
            <person name="Nozaki H."/>
        </authorList>
    </citation>
    <scope>NUCLEOTIDE SEQUENCE</scope>
    <source>
        <strain evidence="12">NIES-3786</strain>
    </source>
</reference>
<keyword evidence="2 8" id="KW-0863">Zinc-finger</keyword>
<evidence type="ECO:0000256" key="5">
    <source>
        <dbReference type="ARBA" id="ARBA00023163"/>
    </source>
</evidence>
<feature type="domain" description="BAH" evidence="11">
    <location>
        <begin position="115"/>
        <end position="239"/>
    </location>
</feature>
<dbReference type="Gene3D" id="3.30.50.10">
    <property type="entry name" value="Erythroid Transcription Factor GATA-1, subunit A"/>
    <property type="match status" value="1"/>
</dbReference>
<dbReference type="InterPro" id="IPR013088">
    <property type="entry name" value="Znf_NHR/GATA"/>
</dbReference>
<feature type="region of interest" description="Disordered" evidence="9">
    <location>
        <begin position="415"/>
        <end position="447"/>
    </location>
</feature>
<feature type="domain" description="GATA-type" evidence="10">
    <location>
        <begin position="294"/>
        <end position="329"/>
    </location>
</feature>
<evidence type="ECO:0000256" key="4">
    <source>
        <dbReference type="ARBA" id="ARBA00023015"/>
    </source>
</evidence>
<dbReference type="GO" id="GO:0006355">
    <property type="term" value="P:regulation of DNA-templated transcription"/>
    <property type="evidence" value="ECO:0007669"/>
    <property type="project" value="InterPro"/>
</dbReference>
<dbReference type="AlphaFoldDB" id="A0A8J4CDA1"/>
<evidence type="ECO:0000259" key="11">
    <source>
        <dbReference type="PROSITE" id="PS51038"/>
    </source>
</evidence>
<keyword evidence="3" id="KW-0862">Zinc</keyword>
<dbReference type="SMART" id="SM00401">
    <property type="entry name" value="ZnF_GATA"/>
    <property type="match status" value="1"/>
</dbReference>
<dbReference type="OrthoDB" id="538414at2759"/>
<dbReference type="CDD" id="cd00202">
    <property type="entry name" value="ZnF_GATA"/>
    <property type="match status" value="1"/>
</dbReference>
<dbReference type="CDD" id="cd04370">
    <property type="entry name" value="BAH"/>
    <property type="match status" value="1"/>
</dbReference>
<evidence type="ECO:0008006" key="14">
    <source>
        <dbReference type="Google" id="ProtNLM"/>
    </source>
</evidence>
<dbReference type="InterPro" id="IPR043151">
    <property type="entry name" value="BAH_sf"/>
</dbReference>
<dbReference type="PROSITE" id="PS00344">
    <property type="entry name" value="GATA_ZN_FINGER_1"/>
    <property type="match status" value="1"/>
</dbReference>
<dbReference type="GO" id="GO:0043565">
    <property type="term" value="F:sequence-specific DNA binding"/>
    <property type="evidence" value="ECO:0007669"/>
    <property type="project" value="InterPro"/>
</dbReference>
<name>A0A8J4CDA1_9CHLO</name>
<dbReference type="SUPFAM" id="SSF57716">
    <property type="entry name" value="Glucocorticoid receptor-like (DNA-binding domain)"/>
    <property type="match status" value="1"/>
</dbReference>
<feature type="region of interest" description="Disordered" evidence="9">
    <location>
        <begin position="336"/>
        <end position="367"/>
    </location>
</feature>